<comment type="caution">
    <text evidence="1">The sequence shown here is derived from an EMBL/GenBank/DDBJ whole genome shotgun (WGS) entry which is preliminary data.</text>
</comment>
<reference evidence="1" key="1">
    <citation type="journal article" date="2015" name="Nature">
        <title>Complex archaea that bridge the gap between prokaryotes and eukaryotes.</title>
        <authorList>
            <person name="Spang A."/>
            <person name="Saw J.H."/>
            <person name="Jorgensen S.L."/>
            <person name="Zaremba-Niedzwiedzka K."/>
            <person name="Martijn J."/>
            <person name="Lind A.E."/>
            <person name="van Eijk R."/>
            <person name="Schleper C."/>
            <person name="Guy L."/>
            <person name="Ettema T.J."/>
        </authorList>
    </citation>
    <scope>NUCLEOTIDE SEQUENCE</scope>
</reference>
<protein>
    <submittedName>
        <fullName evidence="1">Uncharacterized protein</fullName>
    </submittedName>
</protein>
<dbReference type="AlphaFoldDB" id="A0A0F9T536"/>
<organism evidence="1">
    <name type="scientific">marine sediment metagenome</name>
    <dbReference type="NCBI Taxonomy" id="412755"/>
    <lineage>
        <taxon>unclassified sequences</taxon>
        <taxon>metagenomes</taxon>
        <taxon>ecological metagenomes</taxon>
    </lineage>
</organism>
<name>A0A0F9T536_9ZZZZ</name>
<accession>A0A0F9T536</accession>
<gene>
    <name evidence="1" type="ORF">LCGC14_0434740</name>
</gene>
<dbReference type="EMBL" id="LAZR01000412">
    <property type="protein sequence ID" value="KKN70027.1"/>
    <property type="molecule type" value="Genomic_DNA"/>
</dbReference>
<sequence length="56" mass="6740">MRLKNILSPQTIDKNTWVYLKGRKITLVHEVRDKDGTYHRTVQINISEAKIKKWFK</sequence>
<evidence type="ECO:0000313" key="1">
    <source>
        <dbReference type="EMBL" id="KKN70027.1"/>
    </source>
</evidence>
<proteinExistence type="predicted"/>